<dbReference type="InterPro" id="IPR050736">
    <property type="entry name" value="Sensor_HK_Regulatory"/>
</dbReference>
<evidence type="ECO:0000256" key="3">
    <source>
        <dbReference type="ARBA" id="ARBA00022553"/>
    </source>
</evidence>
<feature type="domain" description="Histidine kinase" evidence="8">
    <location>
        <begin position="226"/>
        <end position="443"/>
    </location>
</feature>
<feature type="transmembrane region" description="Helical" evidence="7">
    <location>
        <begin position="138"/>
        <end position="157"/>
    </location>
</feature>
<evidence type="ECO:0000256" key="6">
    <source>
        <dbReference type="ARBA" id="ARBA00023012"/>
    </source>
</evidence>
<gene>
    <name evidence="9" type="ORF">FKG94_03855</name>
</gene>
<dbReference type="InterPro" id="IPR003594">
    <property type="entry name" value="HATPase_dom"/>
</dbReference>
<feature type="transmembrane region" description="Helical" evidence="7">
    <location>
        <begin position="51"/>
        <end position="68"/>
    </location>
</feature>
<proteinExistence type="predicted"/>
<protein>
    <recommendedName>
        <fullName evidence="2">histidine kinase</fullName>
        <ecNumber evidence="2">2.7.13.3</ecNumber>
    </recommendedName>
</protein>
<dbReference type="PANTHER" id="PTHR43711:SF26">
    <property type="entry name" value="SENSOR HISTIDINE KINASE RCSC"/>
    <property type="match status" value="1"/>
</dbReference>
<feature type="transmembrane region" description="Helical" evidence="7">
    <location>
        <begin position="113"/>
        <end position="131"/>
    </location>
</feature>
<comment type="caution">
    <text evidence="9">The sequence shown here is derived from an EMBL/GenBank/DDBJ whole genome shotgun (WGS) entry which is preliminary data.</text>
</comment>
<keyword evidence="7" id="KW-0812">Transmembrane</keyword>
<dbReference type="RefSeq" id="WP_142902873.1">
    <property type="nucleotide sequence ID" value="NZ_ML660088.1"/>
</dbReference>
<evidence type="ECO:0000256" key="1">
    <source>
        <dbReference type="ARBA" id="ARBA00000085"/>
    </source>
</evidence>
<feature type="transmembrane region" description="Helical" evidence="7">
    <location>
        <begin position="27"/>
        <end position="45"/>
    </location>
</feature>
<feature type="transmembrane region" description="Helical" evidence="7">
    <location>
        <begin position="89"/>
        <end position="107"/>
    </location>
</feature>
<dbReference type="Gene3D" id="3.30.565.10">
    <property type="entry name" value="Histidine kinase-like ATPase, C-terminal domain"/>
    <property type="match status" value="1"/>
</dbReference>
<dbReference type="Pfam" id="PF00512">
    <property type="entry name" value="HisKA"/>
    <property type="match status" value="1"/>
</dbReference>
<dbReference type="InterPro" id="IPR004358">
    <property type="entry name" value="Sig_transdc_His_kin-like_C"/>
</dbReference>
<dbReference type="GO" id="GO:0000155">
    <property type="term" value="F:phosphorelay sensor kinase activity"/>
    <property type="evidence" value="ECO:0007669"/>
    <property type="project" value="InterPro"/>
</dbReference>
<dbReference type="Proteomes" id="UP000319732">
    <property type="component" value="Unassembled WGS sequence"/>
</dbReference>
<dbReference type="Pfam" id="PF02518">
    <property type="entry name" value="HATPase_c"/>
    <property type="match status" value="1"/>
</dbReference>
<dbReference type="PROSITE" id="PS50109">
    <property type="entry name" value="HIS_KIN"/>
    <property type="match status" value="1"/>
</dbReference>
<keyword evidence="3" id="KW-0597">Phosphoprotein</keyword>
<dbReference type="PANTHER" id="PTHR43711">
    <property type="entry name" value="TWO-COMPONENT HISTIDINE KINASE"/>
    <property type="match status" value="1"/>
</dbReference>
<evidence type="ECO:0000256" key="7">
    <source>
        <dbReference type="SAM" id="Phobius"/>
    </source>
</evidence>
<evidence type="ECO:0000256" key="4">
    <source>
        <dbReference type="ARBA" id="ARBA00022679"/>
    </source>
</evidence>
<reference evidence="9 10" key="1">
    <citation type="submission" date="2019-06" db="EMBL/GenBank/DDBJ databases">
        <title>Whole genome sequence for Cellvibrionaceae sp. R142.</title>
        <authorList>
            <person name="Wang G."/>
        </authorList>
    </citation>
    <scope>NUCLEOTIDE SEQUENCE [LARGE SCALE GENOMIC DNA]</scope>
    <source>
        <strain evidence="9 10">R142</strain>
    </source>
</reference>
<dbReference type="SUPFAM" id="SSF47384">
    <property type="entry name" value="Homodimeric domain of signal transducing histidine kinase"/>
    <property type="match status" value="1"/>
</dbReference>
<name>A0A545U5C8_9GAMM</name>
<keyword evidence="6" id="KW-0902">Two-component regulatory system</keyword>
<dbReference type="InterPro" id="IPR003661">
    <property type="entry name" value="HisK_dim/P_dom"/>
</dbReference>
<dbReference type="InterPro" id="IPR005467">
    <property type="entry name" value="His_kinase_dom"/>
</dbReference>
<dbReference type="Gene3D" id="1.10.287.130">
    <property type="match status" value="1"/>
</dbReference>
<dbReference type="CDD" id="cd00082">
    <property type="entry name" value="HisKA"/>
    <property type="match status" value="1"/>
</dbReference>
<dbReference type="PRINTS" id="PR00344">
    <property type="entry name" value="BCTRLSENSOR"/>
</dbReference>
<accession>A0A545U5C8</accession>
<evidence type="ECO:0000313" key="9">
    <source>
        <dbReference type="EMBL" id="TQV84667.1"/>
    </source>
</evidence>
<evidence type="ECO:0000256" key="2">
    <source>
        <dbReference type="ARBA" id="ARBA00012438"/>
    </source>
</evidence>
<feature type="transmembrane region" description="Helical" evidence="7">
    <location>
        <begin position="163"/>
        <end position="182"/>
    </location>
</feature>
<keyword evidence="4" id="KW-0808">Transferase</keyword>
<keyword evidence="5" id="KW-0418">Kinase</keyword>
<organism evidence="9 10">
    <name type="scientific">Exilibacterium tricleocarpae</name>
    <dbReference type="NCBI Taxonomy" id="2591008"/>
    <lineage>
        <taxon>Bacteria</taxon>
        <taxon>Pseudomonadati</taxon>
        <taxon>Pseudomonadota</taxon>
        <taxon>Gammaproteobacteria</taxon>
        <taxon>Cellvibrionales</taxon>
        <taxon>Cellvibrionaceae</taxon>
        <taxon>Exilibacterium</taxon>
    </lineage>
</organism>
<comment type="catalytic activity">
    <reaction evidence="1">
        <text>ATP + protein L-histidine = ADP + protein N-phospho-L-histidine.</text>
        <dbReference type="EC" id="2.7.13.3"/>
    </reaction>
</comment>
<evidence type="ECO:0000256" key="5">
    <source>
        <dbReference type="ARBA" id="ARBA00022777"/>
    </source>
</evidence>
<dbReference type="OrthoDB" id="6187449at2"/>
<dbReference type="SMART" id="SM00388">
    <property type="entry name" value="HisKA"/>
    <property type="match status" value="1"/>
</dbReference>
<dbReference type="SMART" id="SM00387">
    <property type="entry name" value="HATPase_c"/>
    <property type="match status" value="1"/>
</dbReference>
<dbReference type="InterPro" id="IPR036890">
    <property type="entry name" value="HATPase_C_sf"/>
</dbReference>
<sequence>MFDLTPRQAEEIRHQQVRILYDRFPQALIATVINSGLISVALWQVIAHPVLIGWLLGLLATTLLRLLLYLQYKKQQPAASAAVVWERRFLIGVIASAVIWSSAGVLLFAQHSVLHQVFLAFVVGGMSVGSVTSLSSRWPMALLFILLATTPISIQFLNTDDRVLIVMGFIYAIFFLLILRLARDFHLNTKENITLQVLSTDRARQLEVAKQNAEEASQAKSTFLSQMSHEFRTPLNAIMGFAQIIQLAAADDEKQRARRERAAKEILVAGEYLERLIEDVLDLAAVEKHRIKVQLEPVEACALVQECAGLLAPLAEEHGVTLIVNECPGVVMADPTRARQILLNLIINAIQYNRDQGSVTLHTHFLADKKIRFSVADNGPGIEAAAQDNLFESFQHLGKSGAKSIGIGLTIAKSLTELMHGSIGVDSTEGRGSTFWIDLPSASIDY</sequence>
<dbReference type="EC" id="2.7.13.3" evidence="2"/>
<dbReference type="EMBL" id="VHSG01000005">
    <property type="protein sequence ID" value="TQV84667.1"/>
    <property type="molecule type" value="Genomic_DNA"/>
</dbReference>
<dbReference type="InterPro" id="IPR036097">
    <property type="entry name" value="HisK_dim/P_sf"/>
</dbReference>
<dbReference type="AlphaFoldDB" id="A0A545U5C8"/>
<keyword evidence="7" id="KW-0472">Membrane</keyword>
<evidence type="ECO:0000259" key="8">
    <source>
        <dbReference type="PROSITE" id="PS50109"/>
    </source>
</evidence>
<dbReference type="SUPFAM" id="SSF55874">
    <property type="entry name" value="ATPase domain of HSP90 chaperone/DNA topoisomerase II/histidine kinase"/>
    <property type="match status" value="1"/>
</dbReference>
<evidence type="ECO:0000313" key="10">
    <source>
        <dbReference type="Proteomes" id="UP000319732"/>
    </source>
</evidence>
<keyword evidence="7" id="KW-1133">Transmembrane helix</keyword>
<keyword evidence="10" id="KW-1185">Reference proteome</keyword>